<gene>
    <name evidence="3" type="ORF">NG895_26130</name>
</gene>
<dbReference type="Proteomes" id="UP001155241">
    <property type="component" value="Unassembled WGS sequence"/>
</dbReference>
<evidence type="ECO:0000313" key="4">
    <source>
        <dbReference type="Proteomes" id="UP001155241"/>
    </source>
</evidence>
<feature type="compositionally biased region" description="Basic and acidic residues" evidence="1">
    <location>
        <begin position="318"/>
        <end position="331"/>
    </location>
</feature>
<feature type="region of interest" description="Disordered" evidence="1">
    <location>
        <begin position="308"/>
        <end position="331"/>
    </location>
</feature>
<dbReference type="Gene3D" id="3.40.50.1460">
    <property type="match status" value="1"/>
</dbReference>
<evidence type="ECO:0000256" key="2">
    <source>
        <dbReference type="SAM" id="SignalP"/>
    </source>
</evidence>
<evidence type="ECO:0000256" key="1">
    <source>
        <dbReference type="SAM" id="MobiDB-lite"/>
    </source>
</evidence>
<protein>
    <submittedName>
        <fullName evidence="3">C13 family peptidase</fullName>
    </submittedName>
</protein>
<reference evidence="3" key="1">
    <citation type="submission" date="2022-06" db="EMBL/GenBank/DDBJ databases">
        <title>Aeoliella straminimaris, a novel planctomycete from sediments.</title>
        <authorList>
            <person name="Vitorino I.R."/>
            <person name="Lage O.M."/>
        </authorList>
    </citation>
    <scope>NUCLEOTIDE SEQUENCE</scope>
    <source>
        <strain evidence="3">ICT_H6.2</strain>
    </source>
</reference>
<dbReference type="RefSeq" id="WP_252855507.1">
    <property type="nucleotide sequence ID" value="NZ_JAMXLR010000092.1"/>
</dbReference>
<dbReference type="AlphaFoldDB" id="A0A9X2JJ21"/>
<comment type="caution">
    <text evidence="3">The sequence shown here is derived from an EMBL/GenBank/DDBJ whole genome shotgun (WGS) entry which is preliminary data.</text>
</comment>
<proteinExistence type="predicted"/>
<sequence length="535" mass="60203">MSRRRLYLATLLWTGLMAPPYACAADYFLTIGGGYDPQGNQVSLERNVEFFRTLLSEQRTDKPSHDIYFADGEDQHRDLQFRDPQFSCSPARHIAMELFADIDDIDISYRNHTLGGVRDATSPRLIRNRLRELGRKMTADDRLLIYATAHGGSGEDKTPFDTSLYTWNHRSFRASEFADWLDSLPQSTPVVMVMVQCYAGGFSHTIFNDADTSKGLARQLRAGFFAQVHNKPAAGCTPDVNEESYQEYSSFFWAAIAGHDRSGAPIEKVDYNGDGKTSFDEAHAYAVCESETVDVPVRTSDAFLGYYSTDGTSSESPYQRERDASEPRRLPATDLTRLEGTIAGLVRLADGVDGTIIQQLCSKLQLNVNGDVSQVDKALNRARQLVQRTRRDASRAASAYRRARDRVRSEVQREWPELDSDLSPTLAALMAERSTEFETKVQNMRSYKSLVELREDSIRKQDISLDARKDEALVFRLEHALKRVVLAANLPRVASPQVLDRYEQLLSLESGGLHDKWGDATVQKVSQHTSQPFSK</sequence>
<organism evidence="3 4">
    <name type="scientific">Aeoliella straminimaris</name>
    <dbReference type="NCBI Taxonomy" id="2954799"/>
    <lineage>
        <taxon>Bacteria</taxon>
        <taxon>Pseudomonadati</taxon>
        <taxon>Planctomycetota</taxon>
        <taxon>Planctomycetia</taxon>
        <taxon>Pirellulales</taxon>
        <taxon>Lacipirellulaceae</taxon>
        <taxon>Aeoliella</taxon>
    </lineage>
</organism>
<evidence type="ECO:0000313" key="3">
    <source>
        <dbReference type="EMBL" id="MCO6047396.1"/>
    </source>
</evidence>
<name>A0A9X2JJ21_9BACT</name>
<feature type="signal peptide" evidence="2">
    <location>
        <begin position="1"/>
        <end position="24"/>
    </location>
</feature>
<keyword evidence="2" id="KW-0732">Signal</keyword>
<feature type="chain" id="PRO_5040919505" evidence="2">
    <location>
        <begin position="25"/>
        <end position="535"/>
    </location>
</feature>
<accession>A0A9X2JJ21</accession>
<dbReference type="EMBL" id="JAMXLR010000092">
    <property type="protein sequence ID" value="MCO6047396.1"/>
    <property type="molecule type" value="Genomic_DNA"/>
</dbReference>
<keyword evidence="4" id="KW-1185">Reference proteome</keyword>